<keyword evidence="1" id="KW-1133">Transmembrane helix</keyword>
<dbReference type="Proteomes" id="UP000286208">
    <property type="component" value="Unassembled WGS sequence"/>
</dbReference>
<dbReference type="AlphaFoldDB" id="A0A3S3AXQ9"/>
<reference evidence="2 3" key="1">
    <citation type="submission" date="2018-11" db="EMBL/GenBank/DDBJ databases">
        <title>Rhodococcus spongicola sp. nov. and Rhodococcus xishaensis sp. nov. from marine sponges.</title>
        <authorList>
            <person name="Li L."/>
            <person name="Lin H.W."/>
        </authorList>
    </citation>
    <scope>NUCLEOTIDE SEQUENCE [LARGE SCALE GENOMIC DNA]</scope>
    <source>
        <strain evidence="2 3">CCTCC AB2014297</strain>
    </source>
</reference>
<evidence type="ECO:0000256" key="1">
    <source>
        <dbReference type="SAM" id="Phobius"/>
    </source>
</evidence>
<evidence type="ECO:0000313" key="3">
    <source>
        <dbReference type="Proteomes" id="UP000286208"/>
    </source>
</evidence>
<gene>
    <name evidence="2" type="ORF">EGT67_00715</name>
</gene>
<evidence type="ECO:0000313" key="2">
    <source>
        <dbReference type="EMBL" id="RVW11028.1"/>
    </source>
</evidence>
<organism evidence="2 3">
    <name type="scientific">Prescottella agglutinans</name>
    <dbReference type="NCBI Taxonomy" id="1644129"/>
    <lineage>
        <taxon>Bacteria</taxon>
        <taxon>Bacillati</taxon>
        <taxon>Actinomycetota</taxon>
        <taxon>Actinomycetes</taxon>
        <taxon>Mycobacteriales</taxon>
        <taxon>Nocardiaceae</taxon>
        <taxon>Prescottella</taxon>
    </lineage>
</organism>
<keyword evidence="1" id="KW-0812">Transmembrane</keyword>
<proteinExistence type="predicted"/>
<accession>A0A3S3AXQ9</accession>
<sequence length="74" mass="7909">MDQLASWWDGAELWVAGLPFIPQVALVLAVMIPCCFGIAWLLDRALSAVFALLGRAEVVDSVGHPDGQTKVEGS</sequence>
<name>A0A3S3AXQ9_9NOCA</name>
<comment type="caution">
    <text evidence="2">The sequence shown here is derived from an EMBL/GenBank/DDBJ whole genome shotgun (WGS) entry which is preliminary data.</text>
</comment>
<feature type="transmembrane region" description="Helical" evidence="1">
    <location>
        <begin position="20"/>
        <end position="42"/>
    </location>
</feature>
<keyword evidence="1" id="KW-0472">Membrane</keyword>
<dbReference type="EMBL" id="RKLP01000001">
    <property type="protein sequence ID" value="RVW11028.1"/>
    <property type="molecule type" value="Genomic_DNA"/>
</dbReference>
<keyword evidence="3" id="KW-1185">Reference proteome</keyword>
<dbReference type="OrthoDB" id="4559844at2"/>
<protein>
    <submittedName>
        <fullName evidence="2">Uncharacterized protein</fullName>
    </submittedName>
</protein>
<dbReference type="RefSeq" id="WP_127914137.1">
    <property type="nucleotide sequence ID" value="NZ_RKLP01000001.1"/>
</dbReference>